<dbReference type="InterPro" id="IPR012654">
    <property type="entry name" value="CHP02391"/>
</dbReference>
<accession>A0A1H8JDT2</accession>
<dbReference type="EMBL" id="FODO01000001">
    <property type="protein sequence ID" value="SEN78889.1"/>
    <property type="molecule type" value="Genomic_DNA"/>
</dbReference>
<protein>
    <submittedName>
        <fullName evidence="2">TIGR02391 family protein</fullName>
    </submittedName>
</protein>
<sequence length="240" mass="26462">MATLFEIISDANAVLELEPEELAGLALELINSESPNTASRLHPTSFTHLDTLGAFDPSIRDQIAFAMAEGWHWLVQEGLIAPKPGDAFGWHFITRRGKKMRNRAELSAYTNSVILPRKLLHPTIAESCWSAFLRGSYDTAVFQAFREVEVAIRDRGGFNATDYGVDLARRAFHPHNGPLSDTSKPIAEREALASLAAGALGSYKNPHSHRKVDLSATDAVEMIILASHLLKIIDSRSHPR</sequence>
<name>A0A1H8JDT2_9PROT</name>
<evidence type="ECO:0000313" key="2">
    <source>
        <dbReference type="EMBL" id="SEN78889.1"/>
    </source>
</evidence>
<proteinExistence type="predicted"/>
<dbReference type="Proteomes" id="UP000198814">
    <property type="component" value="Unassembled WGS sequence"/>
</dbReference>
<feature type="domain" description="Conserved hypothetical protein CHP02391" evidence="1">
    <location>
        <begin position="120"/>
        <end position="233"/>
    </location>
</feature>
<reference evidence="3" key="1">
    <citation type="submission" date="2016-10" db="EMBL/GenBank/DDBJ databases">
        <authorList>
            <person name="Varghese N."/>
            <person name="Submissions S."/>
        </authorList>
    </citation>
    <scope>NUCLEOTIDE SEQUENCE [LARGE SCALE GENOMIC DNA]</scope>
    <source>
        <strain evidence="3">Nm76</strain>
    </source>
</reference>
<dbReference type="AlphaFoldDB" id="A0A1H8JDT2"/>
<organism evidence="2 3">
    <name type="scientific">Nitrosomonas oligotropha</name>
    <dbReference type="NCBI Taxonomy" id="42354"/>
    <lineage>
        <taxon>Bacteria</taxon>
        <taxon>Pseudomonadati</taxon>
        <taxon>Pseudomonadota</taxon>
        <taxon>Betaproteobacteria</taxon>
        <taxon>Nitrosomonadales</taxon>
        <taxon>Nitrosomonadaceae</taxon>
        <taxon>Nitrosomonas</taxon>
    </lineage>
</organism>
<evidence type="ECO:0000313" key="3">
    <source>
        <dbReference type="Proteomes" id="UP000198814"/>
    </source>
</evidence>
<dbReference type="RefSeq" id="WP_090314946.1">
    <property type="nucleotide sequence ID" value="NZ_FNOE01000001.1"/>
</dbReference>
<keyword evidence="3" id="KW-1185">Reference proteome</keyword>
<evidence type="ECO:0000259" key="1">
    <source>
        <dbReference type="Pfam" id="PF09509"/>
    </source>
</evidence>
<gene>
    <name evidence="2" type="ORF">SAMN05216333_101177</name>
</gene>
<dbReference type="OrthoDB" id="5195054at2"/>
<dbReference type="Pfam" id="PF09509">
    <property type="entry name" value="Hypoth_Ymh"/>
    <property type="match status" value="1"/>
</dbReference>
<dbReference type="STRING" id="42354.SAMN05216333_101177"/>
<dbReference type="NCBIfam" id="TIGR02391">
    <property type="entry name" value="hypoth_ymh"/>
    <property type="match status" value="1"/>
</dbReference>